<reference evidence="1" key="1">
    <citation type="journal article" date="2021" name="Proc. Natl. Acad. Sci. U.S.A.">
        <title>A Catalog of Tens of Thousands of Viruses from Human Metagenomes Reveals Hidden Associations with Chronic Diseases.</title>
        <authorList>
            <person name="Tisza M.J."/>
            <person name="Buck C.B."/>
        </authorList>
    </citation>
    <scope>NUCLEOTIDE SEQUENCE</scope>
    <source>
        <strain evidence="1">CtKNZ79</strain>
    </source>
</reference>
<sequence length="94" mass="10983">MALMEDALAYLQITWKDKTLQRKLEGGIERGKVLLEEYAGTTLNFDVPGTPQALLFDYLRYVRSDATEMFEINYQRDLMRLRNLYGVNGEELEE</sequence>
<accession>A0A8S5U9G9</accession>
<organism evidence="1">
    <name type="scientific">Siphoviridae sp. ctKNZ79</name>
    <dbReference type="NCBI Taxonomy" id="2825440"/>
    <lineage>
        <taxon>Viruses</taxon>
        <taxon>Duplodnaviria</taxon>
        <taxon>Heunggongvirae</taxon>
        <taxon>Uroviricota</taxon>
        <taxon>Caudoviricetes</taxon>
    </lineage>
</organism>
<evidence type="ECO:0000313" key="1">
    <source>
        <dbReference type="EMBL" id="DAF91100.1"/>
    </source>
</evidence>
<dbReference type="EMBL" id="BK016045">
    <property type="protein sequence ID" value="DAF91100.1"/>
    <property type="molecule type" value="Genomic_DNA"/>
</dbReference>
<protein>
    <submittedName>
        <fullName evidence="1">Head to tail adaptor</fullName>
    </submittedName>
</protein>
<proteinExistence type="predicted"/>
<name>A0A8S5U9G9_9CAUD</name>